<gene>
    <name evidence="1" type="ORF">SAMN05216548_112105</name>
</gene>
<evidence type="ECO:0000313" key="2">
    <source>
        <dbReference type="Proteomes" id="UP000199647"/>
    </source>
</evidence>
<evidence type="ECO:0000313" key="1">
    <source>
        <dbReference type="EMBL" id="SER17735.1"/>
    </source>
</evidence>
<dbReference type="Proteomes" id="UP000199647">
    <property type="component" value="Unassembled WGS sequence"/>
</dbReference>
<name>A0A1H9M2M4_9HYPH</name>
<sequence>MVAATLSGDDAETAVAFTALGVCFAKSLTDNGRSRGALDRLRRDADALLAQLRLLDGQRAALLFSGFVEALKDDDLFS</sequence>
<dbReference type="RefSeq" id="WP_092498076.1">
    <property type="nucleotide sequence ID" value="NZ_FOFG01000012.1"/>
</dbReference>
<accession>A0A1H9M2M4</accession>
<organism evidence="1 2">
    <name type="scientific">Faunimonas pinastri</name>
    <dbReference type="NCBI Taxonomy" id="1855383"/>
    <lineage>
        <taxon>Bacteria</taxon>
        <taxon>Pseudomonadati</taxon>
        <taxon>Pseudomonadota</taxon>
        <taxon>Alphaproteobacteria</taxon>
        <taxon>Hyphomicrobiales</taxon>
        <taxon>Afifellaceae</taxon>
        <taxon>Faunimonas</taxon>
    </lineage>
</organism>
<dbReference type="AlphaFoldDB" id="A0A1H9M2M4"/>
<reference evidence="1 2" key="1">
    <citation type="submission" date="2016-10" db="EMBL/GenBank/DDBJ databases">
        <authorList>
            <person name="de Groot N.N."/>
        </authorList>
    </citation>
    <scope>NUCLEOTIDE SEQUENCE [LARGE SCALE GENOMIC DNA]</scope>
    <source>
        <strain evidence="1 2">A52C2</strain>
    </source>
</reference>
<dbReference type="EMBL" id="FOFG01000012">
    <property type="protein sequence ID" value="SER17735.1"/>
    <property type="molecule type" value="Genomic_DNA"/>
</dbReference>
<dbReference type="STRING" id="1855383.SAMN05216548_112105"/>
<keyword evidence="2" id="KW-1185">Reference proteome</keyword>
<protein>
    <submittedName>
        <fullName evidence="1">Uncharacterized protein</fullName>
    </submittedName>
</protein>
<proteinExistence type="predicted"/>